<feature type="binding site" evidence="9">
    <location>
        <begin position="311"/>
        <end position="313"/>
    </location>
    <ligand>
        <name>GMP</name>
        <dbReference type="ChEBI" id="CHEBI:58115"/>
    </ligand>
</feature>
<feature type="binding site" description="in other chain" evidence="9">
    <location>
        <position position="361"/>
    </location>
    <ligand>
        <name>NADP(+)</name>
        <dbReference type="ChEBI" id="CHEBI:58349"/>
        <note>ligand shared between two neighboring subunits</note>
    </ligand>
</feature>
<keyword evidence="4 9" id="KW-0630">Potassium</keyword>
<accession>A0A455ASI7</accession>
<dbReference type="Proteomes" id="UP000248484">
    <property type="component" value="Unplaced"/>
</dbReference>
<evidence type="ECO:0000256" key="2">
    <source>
        <dbReference type="ARBA" id="ARBA00022631"/>
    </source>
</evidence>
<feature type="binding site" evidence="9">
    <location>
        <position position="181"/>
    </location>
    <ligand>
        <name>K(+)</name>
        <dbReference type="ChEBI" id="CHEBI:29103"/>
    </ligand>
</feature>
<evidence type="ECO:0000256" key="1">
    <source>
        <dbReference type="ARBA" id="ARBA00009339"/>
    </source>
</evidence>
<evidence type="ECO:0000256" key="4">
    <source>
        <dbReference type="ARBA" id="ARBA00022958"/>
    </source>
</evidence>
<proteinExistence type="inferred from homology"/>
<evidence type="ECO:0000313" key="12">
    <source>
        <dbReference type="RefSeq" id="XP_028339089.1"/>
    </source>
</evidence>
<keyword evidence="3 9" id="KW-0521">NADP</keyword>
<dbReference type="Pfam" id="PF00478">
    <property type="entry name" value="IMPDH"/>
    <property type="match status" value="2"/>
</dbReference>
<dbReference type="PANTHER" id="PTHR43170">
    <property type="entry name" value="GMP REDUCTASE"/>
    <property type="match status" value="1"/>
</dbReference>
<feature type="binding site" description="in other chain" evidence="9">
    <location>
        <begin position="180"/>
        <end position="181"/>
    </location>
    <ligand>
        <name>NADP(+)</name>
        <dbReference type="ChEBI" id="CHEBI:58349"/>
        <note>ligand shared between two neighboring subunits</note>
    </ligand>
</feature>
<dbReference type="SUPFAM" id="SSF48662">
    <property type="entry name" value="Ribosomal protein L39e"/>
    <property type="match status" value="1"/>
</dbReference>
<dbReference type="Gene3D" id="3.20.20.70">
    <property type="entry name" value="Aldolase class I"/>
    <property type="match status" value="2"/>
</dbReference>
<dbReference type="PROSITE" id="PS00051">
    <property type="entry name" value="RIBOSOMAL_L39E"/>
    <property type="match status" value="1"/>
</dbReference>
<evidence type="ECO:0000256" key="8">
    <source>
        <dbReference type="ARBA" id="ARBA00048616"/>
    </source>
</evidence>
<dbReference type="GO" id="GO:0005840">
    <property type="term" value="C:ribosome"/>
    <property type="evidence" value="ECO:0007669"/>
    <property type="project" value="UniProtKB-KW"/>
</dbReference>
<sequence>MPHIDNDVKLDFKDVLLRPKRSTLKSRSEVDLTRSFSFRNSKQIYTGIPIIAANMDTVGTFEMAKVLCKFSLFTAVHKHYSLEQWKEFASRNPDCLEYLAASSGTGSADFEQLGQILDAIPQVKYICLDVANGYSEHFVEFVKDVRKRFPEHTIMAGNVVTGEMVEELILSGADIIKVGIGPGKLVHWGPLATASVADTCGELPSHPCHVLLRLRVYHPEEDRSGVSTAERSDGVRRCCPWPQRPHHFRKAKGRVGYEAARHLGSLPGLEALVEVDQDSWVPVSFEVGHWDLLEGLGHPCSLFIVLLTLQDGGCNCPGDVAKAFGAGADFVMLGGMLAGHSQSGGELIERDGKKYKLFYGMSSEMAMKKYAGGVAEYRASEGKTVEVPFKGDVEHTVRDILGGIRSTCTYVGAAKLKELSRRTTFIRVTQQNGRGRPPLKNKIQRLDLLLAMSSHKTFRIKRFLAKKQKQNRPILQQIRMKTGNKIRCNAKRRHWRRTKLGL</sequence>
<dbReference type="CDD" id="cd00381">
    <property type="entry name" value="IMPDH"/>
    <property type="match status" value="1"/>
</dbReference>
<feature type="binding site" evidence="9">
    <location>
        <begin position="360"/>
        <end position="362"/>
    </location>
    <ligand>
        <name>GMP</name>
        <dbReference type="ChEBI" id="CHEBI:58115"/>
    </ligand>
</feature>
<dbReference type="GO" id="GO:0006163">
    <property type="term" value="P:purine nucleotide metabolic process"/>
    <property type="evidence" value="ECO:0007669"/>
    <property type="project" value="UniProtKB-UniRule"/>
</dbReference>
<dbReference type="GO" id="GO:0006144">
    <property type="term" value="P:purine nucleobase metabolic process"/>
    <property type="evidence" value="ECO:0007669"/>
    <property type="project" value="UniProtKB-KW"/>
</dbReference>
<dbReference type="InterPro" id="IPR050139">
    <property type="entry name" value="GMP_reductase"/>
</dbReference>
<comment type="function">
    <text evidence="9">Catalyzes the irreversible NADPH-dependent deamination of GMP to IMP. It functions in the conversion of nucleobase, nucleoside and nucleotide derivatives of G to A nucleotides, and in maintaining the intracellular balance of A and G nucleotides.</text>
</comment>
<dbReference type="InterPro" id="IPR013785">
    <property type="entry name" value="Aldolase_TIM"/>
</dbReference>
<dbReference type="InterPro" id="IPR023626">
    <property type="entry name" value="Ribosomal_eL39_dom_sf"/>
</dbReference>
<keyword evidence="5" id="KW-0689">Ribosomal protein</keyword>
<keyword evidence="9" id="KW-0479">Metal-binding</keyword>
<dbReference type="SMART" id="SM01240">
    <property type="entry name" value="IMPDH"/>
    <property type="match status" value="1"/>
</dbReference>
<dbReference type="GO" id="GO:0003920">
    <property type="term" value="F:GMP reductase activity"/>
    <property type="evidence" value="ECO:0007669"/>
    <property type="project" value="UniProtKB-UniRule"/>
</dbReference>
<dbReference type="GO" id="GO:0003735">
    <property type="term" value="F:structural constituent of ribosome"/>
    <property type="evidence" value="ECO:0007669"/>
    <property type="project" value="InterPro"/>
</dbReference>
<comment type="similarity">
    <text evidence="1">Belongs to the eukaryotic ribosomal protein eL39 family.</text>
</comment>
<evidence type="ECO:0000256" key="3">
    <source>
        <dbReference type="ARBA" id="ARBA00022857"/>
    </source>
</evidence>
<dbReference type="SUPFAM" id="SSF51412">
    <property type="entry name" value="Inosine monophosphate dehydrogenase (IMPDH)"/>
    <property type="match status" value="2"/>
</dbReference>
<keyword evidence="7" id="KW-0687">Ribonucleoprotein</keyword>
<dbReference type="InParanoid" id="A0A455ASI7"/>
<feature type="binding site" description="in other chain" evidence="9">
    <location>
        <position position="78"/>
    </location>
    <ligand>
        <name>NADP(+)</name>
        <dbReference type="ChEBI" id="CHEBI:58349"/>
        <note>ligand shared between two neighboring subunits</note>
    </ligand>
</feature>
<dbReference type="InterPro" id="IPR020083">
    <property type="entry name" value="Ribosomal_eL39_CS"/>
</dbReference>
<keyword evidence="11" id="KW-1185">Reference proteome</keyword>
<dbReference type="EC" id="1.7.1.7" evidence="9"/>
<comment type="catalytic activity">
    <reaction evidence="8 9">
        <text>IMP + NH4(+) + NADP(+) = GMP + NADPH + 2 H(+)</text>
        <dbReference type="Rhea" id="RHEA:17185"/>
        <dbReference type="ChEBI" id="CHEBI:15378"/>
        <dbReference type="ChEBI" id="CHEBI:28938"/>
        <dbReference type="ChEBI" id="CHEBI:57783"/>
        <dbReference type="ChEBI" id="CHEBI:58053"/>
        <dbReference type="ChEBI" id="CHEBI:58115"/>
        <dbReference type="ChEBI" id="CHEBI:58349"/>
        <dbReference type="EC" id="1.7.1.7"/>
    </reaction>
</comment>
<protein>
    <recommendedName>
        <fullName evidence="9">GMP reductase</fullName>
        <shortName evidence="9">GMPR</shortName>
        <ecNumber evidence="9">1.7.1.7</ecNumber>
    </recommendedName>
    <alternativeName>
        <fullName evidence="9">Guanosine 5'-monophosphate oxidoreductase</fullName>
        <shortName evidence="9">Guanosine monophosphate reductase</shortName>
    </alternativeName>
</protein>
<gene>
    <name evidence="12" type="primary">GMPR2</name>
    <name evidence="9" type="synonym">GMPR</name>
</gene>
<organism evidence="11 12">
    <name type="scientific">Physeter macrocephalus</name>
    <name type="common">Sperm whale</name>
    <name type="synonym">Physeter catodon</name>
    <dbReference type="NCBI Taxonomy" id="9755"/>
    <lineage>
        <taxon>Eukaryota</taxon>
        <taxon>Metazoa</taxon>
        <taxon>Chordata</taxon>
        <taxon>Craniata</taxon>
        <taxon>Vertebrata</taxon>
        <taxon>Euteleostomi</taxon>
        <taxon>Mammalia</taxon>
        <taxon>Eutheria</taxon>
        <taxon>Laurasiatheria</taxon>
        <taxon>Artiodactyla</taxon>
        <taxon>Whippomorpha</taxon>
        <taxon>Cetacea</taxon>
        <taxon>Odontoceti</taxon>
        <taxon>Physeteridae</taxon>
        <taxon>Physeter</taxon>
    </lineage>
</organism>
<feature type="binding site" evidence="9">
    <location>
        <begin position="26"/>
        <end position="27"/>
    </location>
    <ligand>
        <name>NADP(+)</name>
        <dbReference type="ChEBI" id="CHEBI:58349"/>
        <note>ligand shared between two neighboring subunits</note>
    </ligand>
</feature>
<feature type="domain" description="IMP dehydrogenase/GMP reductase" evidence="10">
    <location>
        <begin position="309"/>
        <end position="431"/>
    </location>
</feature>
<name>A0A455ASI7_PHYMC</name>
<comment type="subunit">
    <text evidence="9">Homotetramer.</text>
</comment>
<reference evidence="12" key="1">
    <citation type="submission" date="2025-08" db="UniProtKB">
        <authorList>
            <consortium name="RefSeq"/>
        </authorList>
    </citation>
    <scope>IDENTIFICATION</scope>
    <source>
        <tissue evidence="12">Muscle</tissue>
    </source>
</reference>
<dbReference type="CTD" id="51292"/>
<feature type="binding site" description="in other chain" evidence="9">
    <location>
        <begin position="129"/>
        <end position="131"/>
    </location>
    <ligand>
        <name>NADP(+)</name>
        <dbReference type="ChEBI" id="CHEBI:58349"/>
        <note>ligand shared between two neighboring subunits</note>
    </ligand>
</feature>
<dbReference type="OrthoDB" id="418595at2759"/>
<dbReference type="GO" id="GO:1990904">
    <property type="term" value="C:ribonucleoprotein complex"/>
    <property type="evidence" value="ECO:0007669"/>
    <property type="project" value="UniProtKB-KW"/>
</dbReference>
<dbReference type="AlphaFoldDB" id="A0A455ASI7"/>
<dbReference type="FunFam" id="1.10.1620.10:FF:000001">
    <property type="entry name" value="60S ribosomal protein-like L39"/>
    <property type="match status" value="1"/>
</dbReference>
<evidence type="ECO:0000256" key="7">
    <source>
        <dbReference type="ARBA" id="ARBA00023274"/>
    </source>
</evidence>
<comment type="similarity">
    <text evidence="9">Belongs to the IMPDH/GMPR family. GuaC type 1 subfamily.</text>
</comment>
<dbReference type="FunCoup" id="A0A455ASI7">
    <property type="interactions" value="3035"/>
</dbReference>
<dbReference type="PANTHER" id="PTHR43170:SF4">
    <property type="entry name" value="GMP REDUCTASE 2"/>
    <property type="match status" value="1"/>
</dbReference>
<keyword evidence="6 9" id="KW-0560">Oxidoreductase</keyword>
<feature type="binding site" evidence="9">
    <location>
        <position position="183"/>
    </location>
    <ligand>
        <name>K(+)</name>
        <dbReference type="ChEBI" id="CHEBI:29103"/>
    </ligand>
</feature>
<dbReference type="GO" id="GO:0046872">
    <property type="term" value="F:metal ion binding"/>
    <property type="evidence" value="ECO:0007669"/>
    <property type="project" value="UniProtKB-KW"/>
</dbReference>
<dbReference type="Pfam" id="PF00832">
    <property type="entry name" value="Ribosomal_L39"/>
    <property type="match status" value="1"/>
</dbReference>
<keyword evidence="2 9" id="KW-0659">Purine metabolism</keyword>
<evidence type="ECO:0000259" key="10">
    <source>
        <dbReference type="Pfam" id="PF00478"/>
    </source>
</evidence>
<evidence type="ECO:0000256" key="5">
    <source>
        <dbReference type="ARBA" id="ARBA00022980"/>
    </source>
</evidence>
<dbReference type="InterPro" id="IPR001093">
    <property type="entry name" value="IMP_DH_GMPRt"/>
</dbReference>
<dbReference type="Gene3D" id="1.10.1620.10">
    <property type="entry name" value="Ribosomal protein L39e"/>
    <property type="match status" value="1"/>
</dbReference>
<dbReference type="InterPro" id="IPR000077">
    <property type="entry name" value="Ribosomal_eL39"/>
</dbReference>
<dbReference type="HAMAP" id="MF_00596">
    <property type="entry name" value="GMP_reduct_type1"/>
    <property type="match status" value="1"/>
</dbReference>
<evidence type="ECO:0000256" key="9">
    <source>
        <dbReference type="HAMAP-Rule" id="MF_03195"/>
    </source>
</evidence>
<dbReference type="GeneID" id="102989295"/>
<feature type="binding site" evidence="9">
    <location>
        <begin position="334"/>
        <end position="335"/>
    </location>
    <ligand>
        <name>GMP</name>
        <dbReference type="ChEBI" id="CHEBI:58115"/>
    </ligand>
</feature>
<feature type="binding site" evidence="9">
    <location>
        <begin position="406"/>
        <end position="409"/>
    </location>
    <ligand>
        <name>NADP(+)</name>
        <dbReference type="ChEBI" id="CHEBI:58349"/>
        <note>ligand shared between two neighboring subunits</note>
    </ligand>
</feature>
<feature type="binding site" description="in other chain" evidence="9">
    <location>
        <begin position="377"/>
        <end position="378"/>
    </location>
    <ligand>
        <name>NADP(+)</name>
        <dbReference type="ChEBI" id="CHEBI:58349"/>
        <note>ligand shared between two neighboring subunits</note>
    </ligand>
</feature>
<evidence type="ECO:0000313" key="11">
    <source>
        <dbReference type="Proteomes" id="UP000248484"/>
    </source>
</evidence>
<dbReference type="RefSeq" id="XP_028339089.1">
    <property type="nucleotide sequence ID" value="XM_028483288.2"/>
</dbReference>
<dbReference type="GO" id="GO:1902560">
    <property type="term" value="C:GMP reductase complex"/>
    <property type="evidence" value="ECO:0007669"/>
    <property type="project" value="InterPro"/>
</dbReference>
<evidence type="ECO:0000256" key="6">
    <source>
        <dbReference type="ARBA" id="ARBA00023002"/>
    </source>
</evidence>
<dbReference type="GO" id="GO:0006412">
    <property type="term" value="P:translation"/>
    <property type="evidence" value="ECO:0007669"/>
    <property type="project" value="InterPro"/>
</dbReference>
<feature type="binding site" evidence="9">
    <location>
        <begin position="378"/>
        <end position="382"/>
    </location>
    <ligand>
        <name>GMP</name>
        <dbReference type="ChEBI" id="CHEBI:58115"/>
    </ligand>
</feature>
<feature type="domain" description="IMP dehydrogenase/GMP reductase" evidence="10">
    <location>
        <begin position="10"/>
        <end position="184"/>
    </location>
</feature>
<comment type="caution">
    <text evidence="9">Lacks conserved residue(s) required for the propagation of feature annotation.</text>
</comment>
<dbReference type="InterPro" id="IPR005993">
    <property type="entry name" value="GMPR"/>
</dbReference>